<evidence type="ECO:0000256" key="10">
    <source>
        <dbReference type="RuleBase" id="RU003421"/>
    </source>
</evidence>
<protein>
    <recommendedName>
        <fullName evidence="8 10">Proline iminopeptidase</fullName>
        <shortName evidence="8">PIP</shortName>
        <ecNumber evidence="8 10">3.4.11.5</ecNumber>
    </recommendedName>
    <alternativeName>
        <fullName evidence="8">Prolyl aminopeptidase</fullName>
    </alternativeName>
</protein>
<dbReference type="GO" id="GO:0005737">
    <property type="term" value="C:cytoplasm"/>
    <property type="evidence" value="ECO:0007669"/>
    <property type="project" value="UniProtKB-SubCell"/>
</dbReference>
<evidence type="ECO:0000259" key="11">
    <source>
        <dbReference type="Pfam" id="PF00561"/>
    </source>
</evidence>
<keyword evidence="5 8" id="KW-0963">Cytoplasm</keyword>
<feature type="active site" description="Proton donor" evidence="9">
    <location>
        <position position="299"/>
    </location>
</feature>
<evidence type="ECO:0000256" key="3">
    <source>
        <dbReference type="ARBA" id="ARBA00010088"/>
    </source>
</evidence>
<evidence type="ECO:0000256" key="4">
    <source>
        <dbReference type="ARBA" id="ARBA00022438"/>
    </source>
</evidence>
<dbReference type="InterPro" id="IPR002410">
    <property type="entry name" value="Peptidase_S33"/>
</dbReference>
<dbReference type="PANTHER" id="PTHR43722">
    <property type="entry name" value="PROLINE IMINOPEPTIDASE"/>
    <property type="match status" value="1"/>
</dbReference>
<evidence type="ECO:0000313" key="13">
    <source>
        <dbReference type="Proteomes" id="UP000198582"/>
    </source>
</evidence>
<comment type="catalytic activity">
    <reaction evidence="1 8 10">
        <text>Release of N-terminal proline from a peptide.</text>
        <dbReference type="EC" id="3.4.11.5"/>
    </reaction>
</comment>
<evidence type="ECO:0000256" key="1">
    <source>
        <dbReference type="ARBA" id="ARBA00001585"/>
    </source>
</evidence>
<dbReference type="EMBL" id="FOEF01000002">
    <property type="protein sequence ID" value="SEO87998.1"/>
    <property type="molecule type" value="Genomic_DNA"/>
</dbReference>
<dbReference type="InterPro" id="IPR000073">
    <property type="entry name" value="AB_hydrolase_1"/>
</dbReference>
<evidence type="ECO:0000256" key="7">
    <source>
        <dbReference type="ARBA" id="ARBA00022801"/>
    </source>
</evidence>
<dbReference type="Proteomes" id="UP000198582">
    <property type="component" value="Unassembled WGS sequence"/>
</dbReference>
<feature type="active site" evidence="9">
    <location>
        <position position="271"/>
    </location>
</feature>
<accession>A0A1H8TBX0</accession>
<name>A0A1H8TBX0_9PSEU</name>
<dbReference type="Gene3D" id="3.40.50.1820">
    <property type="entry name" value="alpha/beta hydrolase"/>
    <property type="match status" value="1"/>
</dbReference>
<sequence>MADSFPMPEPHDHGLLDVGDGNRVYWEANGNPDGKPALVVHGGPGGGGKRASRTSFDPEKFRIIRFDQRGCGRSLPHAGDPSVSLEHNTTEHLIADMERLREHLGIGKWLLFGGSWAPTLMLVYAERYPERVSEMVMIATFTAGPEEVDWLYRDVGRLLPREWEAFRDAVPEADREGDLIAAYGRLLESPDEEVRLQAARAWCTWEDAVIAHESKGSPGQYSAKEGADLVAFVRICAHYFGHAGWVEPGAILRDVHRLHGIPAVFVHGRLDLSVPMKPAWDLVQAWPDAELVVIDDSGHTGSPDMGEAIRAAVARFADR</sequence>
<dbReference type="GO" id="GO:0004177">
    <property type="term" value="F:aminopeptidase activity"/>
    <property type="evidence" value="ECO:0007669"/>
    <property type="project" value="UniProtKB-UniRule"/>
</dbReference>
<feature type="active site" description="Nucleophile" evidence="9">
    <location>
        <position position="115"/>
    </location>
</feature>
<keyword evidence="13" id="KW-1185">Reference proteome</keyword>
<dbReference type="AlphaFoldDB" id="A0A1H8TBX0"/>
<evidence type="ECO:0000256" key="2">
    <source>
        <dbReference type="ARBA" id="ARBA00004496"/>
    </source>
</evidence>
<dbReference type="Pfam" id="PF00561">
    <property type="entry name" value="Abhydrolase_1"/>
    <property type="match status" value="1"/>
</dbReference>
<keyword evidence="4 8" id="KW-0031">Aminopeptidase</keyword>
<dbReference type="STRING" id="394193.SAMN04489732_102514"/>
<comment type="subcellular location">
    <subcellularLocation>
        <location evidence="2 8">Cytoplasm</location>
    </subcellularLocation>
</comment>
<comment type="similarity">
    <text evidence="3 8 10">Belongs to the peptidase S33 family.</text>
</comment>
<dbReference type="EC" id="3.4.11.5" evidence="8 10"/>
<reference evidence="12 13" key="1">
    <citation type="submission" date="2016-10" db="EMBL/GenBank/DDBJ databases">
        <authorList>
            <person name="de Groot N.N."/>
        </authorList>
    </citation>
    <scope>NUCLEOTIDE SEQUENCE [LARGE SCALE GENOMIC DNA]</scope>
    <source>
        <strain evidence="12 13">DSM 44993</strain>
    </source>
</reference>
<evidence type="ECO:0000256" key="6">
    <source>
        <dbReference type="ARBA" id="ARBA00022670"/>
    </source>
</evidence>
<gene>
    <name evidence="12" type="ORF">SAMN04489732_102514</name>
</gene>
<keyword evidence="6 8" id="KW-0645">Protease</keyword>
<evidence type="ECO:0000256" key="9">
    <source>
        <dbReference type="PIRSR" id="PIRSR006431-1"/>
    </source>
</evidence>
<dbReference type="GO" id="GO:0006508">
    <property type="term" value="P:proteolysis"/>
    <property type="evidence" value="ECO:0007669"/>
    <property type="project" value="UniProtKB-KW"/>
</dbReference>
<evidence type="ECO:0000313" key="12">
    <source>
        <dbReference type="EMBL" id="SEO87998.1"/>
    </source>
</evidence>
<dbReference type="SUPFAM" id="SSF53474">
    <property type="entry name" value="alpha/beta-Hydrolases"/>
    <property type="match status" value="1"/>
</dbReference>
<evidence type="ECO:0000256" key="5">
    <source>
        <dbReference type="ARBA" id="ARBA00022490"/>
    </source>
</evidence>
<keyword evidence="7 8" id="KW-0378">Hydrolase</keyword>
<dbReference type="NCBIfam" id="TIGR01249">
    <property type="entry name" value="pro_imino_pep_1"/>
    <property type="match status" value="1"/>
</dbReference>
<dbReference type="InterPro" id="IPR005944">
    <property type="entry name" value="Pro_iminopeptidase"/>
</dbReference>
<proteinExistence type="inferred from homology"/>
<dbReference type="InterPro" id="IPR029058">
    <property type="entry name" value="AB_hydrolase_fold"/>
</dbReference>
<dbReference type="PRINTS" id="PR00793">
    <property type="entry name" value="PROAMNOPTASE"/>
</dbReference>
<evidence type="ECO:0000256" key="8">
    <source>
        <dbReference type="PIRNR" id="PIRNR006431"/>
    </source>
</evidence>
<dbReference type="PANTHER" id="PTHR43722:SF1">
    <property type="entry name" value="PROLINE IMINOPEPTIDASE"/>
    <property type="match status" value="1"/>
</dbReference>
<organism evidence="12 13">
    <name type="scientific">Amycolatopsis saalfeldensis</name>
    <dbReference type="NCBI Taxonomy" id="394193"/>
    <lineage>
        <taxon>Bacteria</taxon>
        <taxon>Bacillati</taxon>
        <taxon>Actinomycetota</taxon>
        <taxon>Actinomycetes</taxon>
        <taxon>Pseudonocardiales</taxon>
        <taxon>Pseudonocardiaceae</taxon>
        <taxon>Amycolatopsis</taxon>
    </lineage>
</organism>
<dbReference type="PIRSF" id="PIRSF006431">
    <property type="entry name" value="Pept_S33"/>
    <property type="match status" value="1"/>
</dbReference>
<feature type="domain" description="AB hydrolase-1" evidence="11">
    <location>
        <begin position="38"/>
        <end position="300"/>
    </location>
</feature>